<sequence>MVTEVAVIVATSTVCNTVTAAIAESGESWDVHALLIGPEAPYDIDGYSSLYRVDNKYMKPKSPGSHAKCPISFDSLSYSFREVFHETGCIDLVLVNTGLISVSGCSTSEESRSSCDKPNADDITRNLKVHMDLNVFKWTAQLAKHYFCLSSDTSEGSRNFLVAHGGFGIEVPKDCPQ</sequence>
<keyword evidence="2" id="KW-1185">Reference proteome</keyword>
<comment type="caution">
    <text evidence="1">The sequence shown here is derived from an EMBL/GenBank/DDBJ whole genome shotgun (WGS) entry which is preliminary data.</text>
</comment>
<reference evidence="1" key="1">
    <citation type="journal article" date="2020" name="Stud. Mycol.">
        <title>101 Dothideomycetes genomes: a test case for predicting lifestyles and emergence of pathogens.</title>
        <authorList>
            <person name="Haridas S."/>
            <person name="Albert R."/>
            <person name="Binder M."/>
            <person name="Bloem J."/>
            <person name="Labutti K."/>
            <person name="Salamov A."/>
            <person name="Andreopoulos B."/>
            <person name="Baker S."/>
            <person name="Barry K."/>
            <person name="Bills G."/>
            <person name="Bluhm B."/>
            <person name="Cannon C."/>
            <person name="Castanera R."/>
            <person name="Culley D."/>
            <person name="Daum C."/>
            <person name="Ezra D."/>
            <person name="Gonzalez J."/>
            <person name="Henrissat B."/>
            <person name="Kuo A."/>
            <person name="Liang C."/>
            <person name="Lipzen A."/>
            <person name="Lutzoni F."/>
            <person name="Magnuson J."/>
            <person name="Mondo S."/>
            <person name="Nolan M."/>
            <person name="Ohm R."/>
            <person name="Pangilinan J."/>
            <person name="Park H.-J."/>
            <person name="Ramirez L."/>
            <person name="Alfaro M."/>
            <person name="Sun H."/>
            <person name="Tritt A."/>
            <person name="Yoshinaga Y."/>
            <person name="Zwiers L.-H."/>
            <person name="Turgeon B."/>
            <person name="Goodwin S."/>
            <person name="Spatafora J."/>
            <person name="Crous P."/>
            <person name="Grigoriev I."/>
        </authorList>
    </citation>
    <scope>NUCLEOTIDE SEQUENCE</scope>
    <source>
        <strain evidence="1">CBS 101060</strain>
    </source>
</reference>
<evidence type="ECO:0000313" key="2">
    <source>
        <dbReference type="Proteomes" id="UP000799429"/>
    </source>
</evidence>
<dbReference type="EMBL" id="MU006097">
    <property type="protein sequence ID" value="KAF2838194.1"/>
    <property type="molecule type" value="Genomic_DNA"/>
</dbReference>
<proteinExistence type="predicted"/>
<dbReference type="AlphaFoldDB" id="A0A9P4S900"/>
<accession>A0A9P4S900</accession>
<organism evidence="1 2">
    <name type="scientific">Patellaria atrata CBS 101060</name>
    <dbReference type="NCBI Taxonomy" id="1346257"/>
    <lineage>
        <taxon>Eukaryota</taxon>
        <taxon>Fungi</taxon>
        <taxon>Dikarya</taxon>
        <taxon>Ascomycota</taxon>
        <taxon>Pezizomycotina</taxon>
        <taxon>Dothideomycetes</taxon>
        <taxon>Dothideomycetes incertae sedis</taxon>
        <taxon>Patellariales</taxon>
        <taxon>Patellariaceae</taxon>
        <taxon>Patellaria</taxon>
    </lineage>
</organism>
<dbReference type="Proteomes" id="UP000799429">
    <property type="component" value="Unassembled WGS sequence"/>
</dbReference>
<protein>
    <submittedName>
        <fullName evidence="1">Uncharacterized protein</fullName>
    </submittedName>
</protein>
<name>A0A9P4S900_9PEZI</name>
<gene>
    <name evidence="1" type="ORF">M501DRAFT_1017216</name>
</gene>
<evidence type="ECO:0000313" key="1">
    <source>
        <dbReference type="EMBL" id="KAF2838194.1"/>
    </source>
</evidence>